<dbReference type="HOGENOM" id="CLU_3033661_0_0_1"/>
<gene>
    <name evidence="1" type="ORF">SCLCIDRAFT_1219604</name>
</gene>
<name>A0A0C2ZXT7_9AGAM</name>
<accession>A0A0C2ZXT7</accession>
<keyword evidence="2" id="KW-1185">Reference proteome</keyword>
<dbReference type="EMBL" id="KN822103">
    <property type="protein sequence ID" value="KIM57272.1"/>
    <property type="molecule type" value="Genomic_DNA"/>
</dbReference>
<proteinExistence type="predicted"/>
<sequence length="55" mass="6315">MPGRAHCSICVCDLYEESLVAYGKSGEWRTHTHYIHAVDRPWVRNRGNSLTITVQ</sequence>
<protein>
    <submittedName>
        <fullName evidence="1">Uncharacterized protein</fullName>
    </submittedName>
</protein>
<reference evidence="1 2" key="1">
    <citation type="submission" date="2014-04" db="EMBL/GenBank/DDBJ databases">
        <authorList>
            <consortium name="DOE Joint Genome Institute"/>
            <person name="Kuo A."/>
            <person name="Kohler A."/>
            <person name="Nagy L.G."/>
            <person name="Floudas D."/>
            <person name="Copeland A."/>
            <person name="Barry K.W."/>
            <person name="Cichocki N."/>
            <person name="Veneault-Fourrey C."/>
            <person name="LaButti K."/>
            <person name="Lindquist E.A."/>
            <person name="Lipzen A."/>
            <person name="Lundell T."/>
            <person name="Morin E."/>
            <person name="Murat C."/>
            <person name="Sun H."/>
            <person name="Tunlid A."/>
            <person name="Henrissat B."/>
            <person name="Grigoriev I.V."/>
            <person name="Hibbett D.S."/>
            <person name="Martin F."/>
            <person name="Nordberg H.P."/>
            <person name="Cantor M.N."/>
            <person name="Hua S.X."/>
        </authorList>
    </citation>
    <scope>NUCLEOTIDE SEQUENCE [LARGE SCALE GENOMIC DNA]</scope>
    <source>
        <strain evidence="1 2">Foug A</strain>
    </source>
</reference>
<evidence type="ECO:0000313" key="1">
    <source>
        <dbReference type="EMBL" id="KIM57272.1"/>
    </source>
</evidence>
<organism evidence="1 2">
    <name type="scientific">Scleroderma citrinum Foug A</name>
    <dbReference type="NCBI Taxonomy" id="1036808"/>
    <lineage>
        <taxon>Eukaryota</taxon>
        <taxon>Fungi</taxon>
        <taxon>Dikarya</taxon>
        <taxon>Basidiomycota</taxon>
        <taxon>Agaricomycotina</taxon>
        <taxon>Agaricomycetes</taxon>
        <taxon>Agaricomycetidae</taxon>
        <taxon>Boletales</taxon>
        <taxon>Sclerodermatineae</taxon>
        <taxon>Sclerodermataceae</taxon>
        <taxon>Scleroderma</taxon>
    </lineage>
</organism>
<dbReference type="AlphaFoldDB" id="A0A0C2ZXT7"/>
<reference evidence="2" key="2">
    <citation type="submission" date="2015-01" db="EMBL/GenBank/DDBJ databases">
        <title>Evolutionary Origins and Diversification of the Mycorrhizal Mutualists.</title>
        <authorList>
            <consortium name="DOE Joint Genome Institute"/>
            <consortium name="Mycorrhizal Genomics Consortium"/>
            <person name="Kohler A."/>
            <person name="Kuo A."/>
            <person name="Nagy L.G."/>
            <person name="Floudas D."/>
            <person name="Copeland A."/>
            <person name="Barry K.W."/>
            <person name="Cichocki N."/>
            <person name="Veneault-Fourrey C."/>
            <person name="LaButti K."/>
            <person name="Lindquist E.A."/>
            <person name="Lipzen A."/>
            <person name="Lundell T."/>
            <person name="Morin E."/>
            <person name="Murat C."/>
            <person name="Riley R."/>
            <person name="Ohm R."/>
            <person name="Sun H."/>
            <person name="Tunlid A."/>
            <person name="Henrissat B."/>
            <person name="Grigoriev I.V."/>
            <person name="Hibbett D.S."/>
            <person name="Martin F."/>
        </authorList>
    </citation>
    <scope>NUCLEOTIDE SEQUENCE [LARGE SCALE GENOMIC DNA]</scope>
    <source>
        <strain evidence="2">Foug A</strain>
    </source>
</reference>
<dbReference type="Proteomes" id="UP000053989">
    <property type="component" value="Unassembled WGS sequence"/>
</dbReference>
<dbReference type="InParanoid" id="A0A0C2ZXT7"/>
<evidence type="ECO:0000313" key="2">
    <source>
        <dbReference type="Proteomes" id="UP000053989"/>
    </source>
</evidence>